<keyword evidence="6" id="KW-1185">Reference proteome</keyword>
<dbReference type="Proteomes" id="UP000183760">
    <property type="component" value="Unassembled WGS sequence"/>
</dbReference>
<dbReference type="Gene3D" id="3.30.360.10">
    <property type="entry name" value="Dihydrodipicolinate Reductase, domain 2"/>
    <property type="match status" value="1"/>
</dbReference>
<evidence type="ECO:0000256" key="1">
    <source>
        <dbReference type="ARBA" id="ARBA00023002"/>
    </source>
</evidence>
<dbReference type="Pfam" id="PF22685">
    <property type="entry name" value="Gal80p_C-like"/>
    <property type="match status" value="1"/>
</dbReference>
<dbReference type="STRING" id="1334629.MFUL124B02_37665"/>
<proteinExistence type="predicted"/>
<protein>
    <submittedName>
        <fullName evidence="4">Oxidoreductase</fullName>
    </submittedName>
    <submittedName>
        <fullName evidence="5">Predicted dehydrogenase</fullName>
    </submittedName>
</protein>
<sequence>MSRTSTSERIRVGIIGASPQWGWATYAHLPALQTLPRFRVTAVSTTRQESADETARRFDVPHAFASAEPLVTHPEVDLVVVSVRAAEHAKLVRAALAAKKHVFCEWPLGASLAETTELEALARRAGVRTVIGLQRRLAPGVRYLKDLLQEGYLGRLRSVSLQVTTSMLGHRRPKAYGYTADATQGANTLATITAHFLDTVLAAVGDLRSASALVARQLEQTTLIETGEVIPVTAPDQVLVSGTLASGALLSAHIEAGKRNGGVIGATFTGTEGDLYLSHDLKVSGARGDDQPLQPLPTPEHYAWGPQGSLTDDAYQTGQLYTAFARDWDEGTSLAPDFAYALKLHRVLDTFAESSASGQRRTL</sequence>
<dbReference type="PANTHER" id="PTHR43818">
    <property type="entry name" value="BCDNA.GH03377"/>
    <property type="match status" value="1"/>
</dbReference>
<evidence type="ECO:0000259" key="3">
    <source>
        <dbReference type="Pfam" id="PF22685"/>
    </source>
</evidence>
<dbReference type="OrthoDB" id="9793050at2"/>
<evidence type="ECO:0000313" key="4">
    <source>
        <dbReference type="EMBL" id="GEN07129.1"/>
    </source>
</evidence>
<reference evidence="5 6" key="1">
    <citation type="submission" date="2016-10" db="EMBL/GenBank/DDBJ databases">
        <authorList>
            <person name="Varghese N."/>
            <person name="Submissions S."/>
        </authorList>
    </citation>
    <scope>NUCLEOTIDE SEQUENCE [LARGE SCALE GENOMIC DNA]</scope>
    <source>
        <strain evidence="5 6">DSM 16525</strain>
    </source>
</reference>
<dbReference type="InterPro" id="IPR000683">
    <property type="entry name" value="Gfo/Idh/MocA-like_OxRdtase_N"/>
</dbReference>
<dbReference type="Proteomes" id="UP000321514">
    <property type="component" value="Unassembled WGS sequence"/>
</dbReference>
<name>A0A511SZ18_MYXFU</name>
<dbReference type="RefSeq" id="WP_074953450.1">
    <property type="nucleotide sequence ID" value="NZ_BJXR01000020.1"/>
</dbReference>
<evidence type="ECO:0000313" key="5">
    <source>
        <dbReference type="EMBL" id="SET99370.1"/>
    </source>
</evidence>
<dbReference type="PANTHER" id="PTHR43818:SF11">
    <property type="entry name" value="BCDNA.GH03377"/>
    <property type="match status" value="1"/>
</dbReference>
<dbReference type="InterPro" id="IPR050463">
    <property type="entry name" value="Gfo/Idh/MocA_oxidrdct_glycsds"/>
</dbReference>
<organism evidence="4 7">
    <name type="scientific">Myxococcus fulvus</name>
    <dbReference type="NCBI Taxonomy" id="33"/>
    <lineage>
        <taxon>Bacteria</taxon>
        <taxon>Pseudomonadati</taxon>
        <taxon>Myxococcota</taxon>
        <taxon>Myxococcia</taxon>
        <taxon>Myxococcales</taxon>
        <taxon>Cystobacterineae</taxon>
        <taxon>Myxococcaceae</taxon>
        <taxon>Myxococcus</taxon>
    </lineage>
</organism>
<dbReference type="InterPro" id="IPR055080">
    <property type="entry name" value="Gal80p-like_C"/>
</dbReference>
<dbReference type="EMBL" id="BJXR01000020">
    <property type="protein sequence ID" value="GEN07129.1"/>
    <property type="molecule type" value="Genomic_DNA"/>
</dbReference>
<evidence type="ECO:0000313" key="6">
    <source>
        <dbReference type="Proteomes" id="UP000183760"/>
    </source>
</evidence>
<evidence type="ECO:0000313" key="7">
    <source>
        <dbReference type="Proteomes" id="UP000321514"/>
    </source>
</evidence>
<dbReference type="SUPFAM" id="SSF55347">
    <property type="entry name" value="Glyceraldehyde-3-phosphate dehydrogenase-like, C-terminal domain"/>
    <property type="match status" value="1"/>
</dbReference>
<reference evidence="4 7" key="2">
    <citation type="submission" date="2019-07" db="EMBL/GenBank/DDBJ databases">
        <title>Whole genome shotgun sequence of Myxococcus fulvus NBRC 100333.</title>
        <authorList>
            <person name="Hosoyama A."/>
            <person name="Uohara A."/>
            <person name="Ohji S."/>
            <person name="Ichikawa N."/>
        </authorList>
    </citation>
    <scope>NUCLEOTIDE SEQUENCE [LARGE SCALE GENOMIC DNA]</scope>
    <source>
        <strain evidence="4 7">NBRC 100333</strain>
    </source>
</reference>
<evidence type="ECO:0000259" key="2">
    <source>
        <dbReference type="Pfam" id="PF01408"/>
    </source>
</evidence>
<dbReference type="GO" id="GO:0000166">
    <property type="term" value="F:nucleotide binding"/>
    <property type="evidence" value="ECO:0007669"/>
    <property type="project" value="InterPro"/>
</dbReference>
<feature type="domain" description="Gfo/Idh/MocA-like oxidoreductase N-terminal" evidence="2">
    <location>
        <begin position="10"/>
        <end position="131"/>
    </location>
</feature>
<dbReference type="AlphaFoldDB" id="A0A511SZ18"/>
<dbReference type="EMBL" id="FOIB01000004">
    <property type="protein sequence ID" value="SET99370.1"/>
    <property type="molecule type" value="Genomic_DNA"/>
</dbReference>
<accession>A0A511SZ18</accession>
<dbReference type="Gene3D" id="3.40.50.720">
    <property type="entry name" value="NAD(P)-binding Rossmann-like Domain"/>
    <property type="match status" value="1"/>
</dbReference>
<dbReference type="InterPro" id="IPR036291">
    <property type="entry name" value="NAD(P)-bd_dom_sf"/>
</dbReference>
<feature type="domain" description="Gal80p-like C-terminal" evidence="3">
    <location>
        <begin position="139"/>
        <end position="277"/>
    </location>
</feature>
<dbReference type="Pfam" id="PF01408">
    <property type="entry name" value="GFO_IDH_MocA"/>
    <property type="match status" value="1"/>
</dbReference>
<dbReference type="SUPFAM" id="SSF51735">
    <property type="entry name" value="NAD(P)-binding Rossmann-fold domains"/>
    <property type="match status" value="1"/>
</dbReference>
<dbReference type="GO" id="GO:0016491">
    <property type="term" value="F:oxidoreductase activity"/>
    <property type="evidence" value="ECO:0007669"/>
    <property type="project" value="UniProtKB-KW"/>
</dbReference>
<comment type="caution">
    <text evidence="4">The sequence shown here is derived from an EMBL/GenBank/DDBJ whole genome shotgun (WGS) entry which is preliminary data.</text>
</comment>
<keyword evidence="1" id="KW-0560">Oxidoreductase</keyword>
<gene>
    <name evidence="4" type="primary">mmyG</name>
    <name evidence="4" type="ORF">MFU01_21660</name>
    <name evidence="5" type="ORF">SAMN05443572_104246</name>
</gene>